<evidence type="ECO:0000313" key="2">
    <source>
        <dbReference type="EMBL" id="OZV66424.1"/>
    </source>
</evidence>
<dbReference type="InterPro" id="IPR037185">
    <property type="entry name" value="EmrE-like"/>
</dbReference>
<dbReference type="RefSeq" id="WP_094969411.1">
    <property type="nucleotide sequence ID" value="NZ_NGJN01000010.1"/>
</dbReference>
<comment type="caution">
    <text evidence="2">The sequence shown here is derived from an EMBL/GenBank/DDBJ whole genome shotgun (WGS) entry which is preliminary data.</text>
</comment>
<gene>
    <name evidence="2" type="ORF">CA834_14320</name>
</gene>
<dbReference type="SUPFAM" id="SSF103481">
    <property type="entry name" value="Multidrug resistance efflux transporter EmrE"/>
    <property type="match status" value="2"/>
</dbReference>
<dbReference type="AlphaFoldDB" id="A0A265UM63"/>
<feature type="transmembrane region" description="Helical" evidence="1">
    <location>
        <begin position="146"/>
        <end position="166"/>
    </location>
</feature>
<reference evidence="2 3" key="1">
    <citation type="submission" date="2017-05" db="EMBL/GenBank/DDBJ databases">
        <title>The draft genome sequence of Idiomarina salinarum WNB302.</title>
        <authorList>
            <person name="Sun Y."/>
            <person name="Chen B."/>
            <person name="Du Z."/>
        </authorList>
    </citation>
    <scope>NUCLEOTIDE SEQUENCE [LARGE SCALE GENOMIC DNA]</scope>
    <source>
        <strain evidence="2 3">WNB302</strain>
    </source>
</reference>
<feature type="transmembrane region" description="Helical" evidence="1">
    <location>
        <begin position="29"/>
        <end position="47"/>
    </location>
</feature>
<keyword evidence="3" id="KW-1185">Reference proteome</keyword>
<dbReference type="OrthoDB" id="1524053at2"/>
<feature type="transmembrane region" description="Helical" evidence="1">
    <location>
        <begin position="237"/>
        <end position="257"/>
    </location>
</feature>
<keyword evidence="1" id="KW-0472">Membrane</keyword>
<keyword evidence="1" id="KW-0812">Transmembrane</keyword>
<feature type="transmembrane region" description="Helical" evidence="1">
    <location>
        <begin position="59"/>
        <end position="81"/>
    </location>
</feature>
<evidence type="ECO:0000313" key="3">
    <source>
        <dbReference type="Proteomes" id="UP000216840"/>
    </source>
</evidence>
<organism evidence="2 3">
    <name type="scientific">Winogradskyella aurantia</name>
    <dbReference type="NCBI Taxonomy" id="1915063"/>
    <lineage>
        <taxon>Bacteria</taxon>
        <taxon>Pseudomonadati</taxon>
        <taxon>Bacteroidota</taxon>
        <taxon>Flavobacteriia</taxon>
        <taxon>Flavobacteriales</taxon>
        <taxon>Flavobacteriaceae</taxon>
        <taxon>Winogradskyella</taxon>
    </lineage>
</organism>
<protein>
    <recommendedName>
        <fullName evidence="4">EamA domain-containing protein</fullName>
    </recommendedName>
</protein>
<feature type="transmembrane region" description="Helical" evidence="1">
    <location>
        <begin position="116"/>
        <end position="134"/>
    </location>
</feature>
<keyword evidence="1" id="KW-1133">Transmembrane helix</keyword>
<proteinExistence type="predicted"/>
<sequence length="283" mass="30816">MIYLLLSVLSSTAIFVLFKLLSTYKADTLQAIVVNYITASFCGFLSYKGAIEYTSIINSSWIEAAAILGFMFISMFYVMALTAQINGLSVASVASKMSVVIPIVFGIVVFKEALGFYKIMGIVLALIAVYLTSVKEKDDAILTKSLYLPIIVFFGSGIIDTSINYFAPDDKIPLFSAIIFSIAGVVGITFLSFRSMRAKKKFTLRAISFGMALGLVNYASIFFLLKALRVGRYDTSTIFTVNNVAIVAASTLAGLWVFREKISLKNYAGIVIAAVSIILVTLI</sequence>
<accession>A0A265UM63</accession>
<feature type="transmembrane region" description="Helical" evidence="1">
    <location>
        <begin position="264"/>
        <end position="282"/>
    </location>
</feature>
<dbReference type="EMBL" id="NGJN01000010">
    <property type="protein sequence ID" value="OZV66424.1"/>
    <property type="molecule type" value="Genomic_DNA"/>
</dbReference>
<dbReference type="Gene3D" id="1.10.3730.20">
    <property type="match status" value="1"/>
</dbReference>
<feature type="transmembrane region" description="Helical" evidence="1">
    <location>
        <begin position="172"/>
        <end position="193"/>
    </location>
</feature>
<feature type="transmembrane region" description="Helical" evidence="1">
    <location>
        <begin position="88"/>
        <end position="110"/>
    </location>
</feature>
<evidence type="ECO:0000256" key="1">
    <source>
        <dbReference type="SAM" id="Phobius"/>
    </source>
</evidence>
<feature type="transmembrane region" description="Helical" evidence="1">
    <location>
        <begin position="6"/>
        <end position="22"/>
    </location>
</feature>
<evidence type="ECO:0008006" key="4">
    <source>
        <dbReference type="Google" id="ProtNLM"/>
    </source>
</evidence>
<dbReference type="Proteomes" id="UP000216840">
    <property type="component" value="Unassembled WGS sequence"/>
</dbReference>
<name>A0A265UM63_9FLAO</name>
<feature type="transmembrane region" description="Helical" evidence="1">
    <location>
        <begin position="205"/>
        <end position="225"/>
    </location>
</feature>